<name>A0ACB9HZW7_9ASTR</name>
<evidence type="ECO:0000313" key="1">
    <source>
        <dbReference type="EMBL" id="KAI3800352.1"/>
    </source>
</evidence>
<sequence length="132" mass="15257">MSNDNTIPRLIGIGSINIRQVIVFVNPEDVKEVHDRVRKCGYTPCTPELSDARKMSFYLSKERVHMVMNLDISVINPLAAEVEPDYEKYYKRTCRASSTDRRGIVFNVLRGDREIELMCKIKADHFKHDIAL</sequence>
<proteinExistence type="predicted"/>
<accession>A0ACB9HZW7</accession>
<dbReference type="Proteomes" id="UP001056120">
    <property type="component" value="Linkage Group LG10"/>
</dbReference>
<dbReference type="EMBL" id="CM042027">
    <property type="protein sequence ID" value="KAI3800352.1"/>
    <property type="molecule type" value="Genomic_DNA"/>
</dbReference>
<keyword evidence="2" id="KW-1185">Reference proteome</keyword>
<organism evidence="1 2">
    <name type="scientific">Smallanthus sonchifolius</name>
    <dbReference type="NCBI Taxonomy" id="185202"/>
    <lineage>
        <taxon>Eukaryota</taxon>
        <taxon>Viridiplantae</taxon>
        <taxon>Streptophyta</taxon>
        <taxon>Embryophyta</taxon>
        <taxon>Tracheophyta</taxon>
        <taxon>Spermatophyta</taxon>
        <taxon>Magnoliopsida</taxon>
        <taxon>eudicotyledons</taxon>
        <taxon>Gunneridae</taxon>
        <taxon>Pentapetalae</taxon>
        <taxon>asterids</taxon>
        <taxon>campanulids</taxon>
        <taxon>Asterales</taxon>
        <taxon>Asteraceae</taxon>
        <taxon>Asteroideae</taxon>
        <taxon>Heliantheae alliance</taxon>
        <taxon>Millerieae</taxon>
        <taxon>Smallanthus</taxon>
    </lineage>
</organism>
<comment type="caution">
    <text evidence="1">The sequence shown here is derived from an EMBL/GenBank/DDBJ whole genome shotgun (WGS) entry which is preliminary data.</text>
</comment>
<gene>
    <name evidence="1" type="ORF">L1987_28442</name>
</gene>
<evidence type="ECO:0000313" key="2">
    <source>
        <dbReference type="Proteomes" id="UP001056120"/>
    </source>
</evidence>
<reference evidence="1 2" key="2">
    <citation type="journal article" date="2022" name="Mol. Ecol. Resour.">
        <title>The genomes of chicory, endive, great burdock and yacon provide insights into Asteraceae paleo-polyploidization history and plant inulin production.</title>
        <authorList>
            <person name="Fan W."/>
            <person name="Wang S."/>
            <person name="Wang H."/>
            <person name="Wang A."/>
            <person name="Jiang F."/>
            <person name="Liu H."/>
            <person name="Zhao H."/>
            <person name="Xu D."/>
            <person name="Zhang Y."/>
        </authorList>
    </citation>
    <scope>NUCLEOTIDE SEQUENCE [LARGE SCALE GENOMIC DNA]</scope>
    <source>
        <strain evidence="2">cv. Yunnan</strain>
        <tissue evidence="1">Leaves</tissue>
    </source>
</reference>
<reference evidence="2" key="1">
    <citation type="journal article" date="2022" name="Mol. Ecol. Resour.">
        <title>The genomes of chicory, endive, great burdock and yacon provide insights into Asteraceae palaeo-polyploidization history and plant inulin production.</title>
        <authorList>
            <person name="Fan W."/>
            <person name="Wang S."/>
            <person name="Wang H."/>
            <person name="Wang A."/>
            <person name="Jiang F."/>
            <person name="Liu H."/>
            <person name="Zhao H."/>
            <person name="Xu D."/>
            <person name="Zhang Y."/>
        </authorList>
    </citation>
    <scope>NUCLEOTIDE SEQUENCE [LARGE SCALE GENOMIC DNA]</scope>
    <source>
        <strain evidence="2">cv. Yunnan</strain>
    </source>
</reference>
<protein>
    <submittedName>
        <fullName evidence="1">Uncharacterized protein</fullName>
    </submittedName>
</protein>